<dbReference type="InterPro" id="IPR002358">
    <property type="entry name" value="Ribosomal_uL6_CS"/>
</dbReference>
<evidence type="ECO:0000313" key="8">
    <source>
        <dbReference type="Proteomes" id="UP001528920"/>
    </source>
</evidence>
<keyword evidence="3 5" id="KW-0699">rRNA-binding</keyword>
<evidence type="ECO:0000256" key="3">
    <source>
        <dbReference type="HAMAP-Rule" id="MF_01365"/>
    </source>
</evidence>
<evidence type="ECO:0000313" key="7">
    <source>
        <dbReference type="EMBL" id="MDE5418149.1"/>
    </source>
</evidence>
<name>A0ABT5VRT8_9BACT</name>
<evidence type="ECO:0000256" key="5">
    <source>
        <dbReference type="RuleBase" id="RU003870"/>
    </source>
</evidence>
<dbReference type="PANTHER" id="PTHR11655:SF14">
    <property type="entry name" value="LARGE RIBOSOMAL SUBUNIT PROTEIN UL6M"/>
    <property type="match status" value="1"/>
</dbReference>
<dbReference type="InterPro" id="IPR019906">
    <property type="entry name" value="Ribosomal_uL6_bac-type"/>
</dbReference>
<dbReference type="NCBIfam" id="TIGR03654">
    <property type="entry name" value="L6_bact"/>
    <property type="match status" value="1"/>
</dbReference>
<feature type="domain" description="Large ribosomal subunit protein uL6 alpha-beta" evidence="6">
    <location>
        <begin position="12"/>
        <end position="83"/>
    </location>
</feature>
<evidence type="ECO:0000259" key="6">
    <source>
        <dbReference type="Pfam" id="PF00347"/>
    </source>
</evidence>
<dbReference type="HAMAP" id="MF_01365_B">
    <property type="entry name" value="Ribosomal_uL6_B"/>
    <property type="match status" value="1"/>
</dbReference>
<dbReference type="Pfam" id="PF00347">
    <property type="entry name" value="Ribosomal_L6"/>
    <property type="match status" value="2"/>
</dbReference>
<dbReference type="InterPro" id="IPR000702">
    <property type="entry name" value="Ribosomal_uL6-like"/>
</dbReference>
<accession>A0ABT5VRT8</accession>
<gene>
    <name evidence="3 7" type="primary">rplF</name>
    <name evidence="7" type="ORF">L3049_09020</name>
</gene>
<dbReference type="PIRSF" id="PIRSF002162">
    <property type="entry name" value="Ribosomal_L6"/>
    <property type="match status" value="1"/>
</dbReference>
<keyword evidence="3 5" id="KW-0694">RNA-binding</keyword>
<evidence type="ECO:0000256" key="1">
    <source>
        <dbReference type="ARBA" id="ARBA00022980"/>
    </source>
</evidence>
<proteinExistence type="inferred from homology"/>
<comment type="function">
    <text evidence="3 5">This protein binds to the 23S rRNA, and is important in its secondary structure. It is located near the subunit interface in the base of the L7/L12 stalk, and near the tRNA binding site of the peptidyltransferase center.</text>
</comment>
<sequence length="184" mass="20104">MSRIGKLPIVLPAGIEVKVNKDNSVVVKGPKGELTQQVNPVIKVTVEENSIVLERPTDQKPHKAMHGLYRSLISNMVVGVTEGYKTEQELVGVGYRATSKGQILELALGFSHLIHMEIAPEVKVTAVTDKRANPIITLESCDKQLIGQVAAKIRSFRKPEPYKGKGVKFVGEQLRRKAGKSAGK</sequence>
<evidence type="ECO:0000256" key="2">
    <source>
        <dbReference type="ARBA" id="ARBA00023274"/>
    </source>
</evidence>
<protein>
    <recommendedName>
        <fullName evidence="3">Large ribosomal subunit protein uL6</fullName>
    </recommendedName>
</protein>
<dbReference type="PANTHER" id="PTHR11655">
    <property type="entry name" value="60S/50S RIBOSOMAL PROTEIN L6/L9"/>
    <property type="match status" value="1"/>
</dbReference>
<keyword evidence="2 3" id="KW-0687">Ribonucleoprotein</keyword>
<dbReference type="Proteomes" id="UP001528920">
    <property type="component" value="Unassembled WGS sequence"/>
</dbReference>
<comment type="similarity">
    <text evidence="3 4">Belongs to the universal ribosomal protein uL6 family.</text>
</comment>
<reference evidence="7 8" key="1">
    <citation type="submission" date="2022-01" db="EMBL/GenBank/DDBJ databases">
        <title>Labilibaculum sp. nov, a marine bacterium isolated from Antarctica.</title>
        <authorList>
            <person name="Dai W."/>
        </authorList>
    </citation>
    <scope>NUCLEOTIDE SEQUENCE [LARGE SCALE GENOMIC DNA]</scope>
    <source>
        <strain evidence="7 8">DW002</strain>
    </source>
</reference>
<feature type="domain" description="Large ribosomal subunit protein uL6 alpha-beta" evidence="6">
    <location>
        <begin position="91"/>
        <end position="168"/>
    </location>
</feature>
<keyword evidence="1 3" id="KW-0689">Ribosomal protein</keyword>
<dbReference type="PROSITE" id="PS00525">
    <property type="entry name" value="RIBOSOMAL_L6_1"/>
    <property type="match status" value="1"/>
</dbReference>
<comment type="subunit">
    <text evidence="3">Part of the 50S ribosomal subunit.</text>
</comment>
<dbReference type="GO" id="GO:0005840">
    <property type="term" value="C:ribosome"/>
    <property type="evidence" value="ECO:0007669"/>
    <property type="project" value="UniProtKB-KW"/>
</dbReference>
<dbReference type="Gene3D" id="3.90.930.12">
    <property type="entry name" value="Ribosomal protein L6, alpha-beta domain"/>
    <property type="match status" value="2"/>
</dbReference>
<keyword evidence="8" id="KW-1185">Reference proteome</keyword>
<evidence type="ECO:0000256" key="4">
    <source>
        <dbReference type="RuleBase" id="RU003869"/>
    </source>
</evidence>
<comment type="caution">
    <text evidence="7">The sequence shown here is derived from an EMBL/GenBank/DDBJ whole genome shotgun (WGS) entry which is preliminary data.</text>
</comment>
<dbReference type="PRINTS" id="PR00059">
    <property type="entry name" value="RIBOSOMALL6"/>
</dbReference>
<dbReference type="InterPro" id="IPR036789">
    <property type="entry name" value="Ribosomal_uL6-like_a/b-dom_sf"/>
</dbReference>
<organism evidence="7 8">
    <name type="scientific">Paralabilibaculum antarcticum</name>
    <dbReference type="NCBI Taxonomy" id="2912572"/>
    <lineage>
        <taxon>Bacteria</taxon>
        <taxon>Pseudomonadati</taxon>
        <taxon>Bacteroidota</taxon>
        <taxon>Bacteroidia</taxon>
        <taxon>Marinilabiliales</taxon>
        <taxon>Marinifilaceae</taxon>
        <taxon>Paralabilibaculum</taxon>
    </lineage>
</organism>
<dbReference type="SUPFAM" id="SSF56053">
    <property type="entry name" value="Ribosomal protein L6"/>
    <property type="match status" value="2"/>
</dbReference>
<dbReference type="InterPro" id="IPR020040">
    <property type="entry name" value="Ribosomal_uL6_a/b-dom"/>
</dbReference>
<dbReference type="EMBL" id="JAKJSC010000001">
    <property type="protein sequence ID" value="MDE5418149.1"/>
    <property type="molecule type" value="Genomic_DNA"/>
</dbReference>
<dbReference type="RefSeq" id="WP_275109479.1">
    <property type="nucleotide sequence ID" value="NZ_JAKJSC010000001.1"/>
</dbReference>